<protein>
    <submittedName>
        <fullName evidence="2">Unannotated protein</fullName>
    </submittedName>
</protein>
<dbReference type="AlphaFoldDB" id="A0A6J5Z4Z1"/>
<dbReference type="EMBL" id="CAESAC010000091">
    <property type="protein sequence ID" value="CAB4337715.1"/>
    <property type="molecule type" value="Genomic_DNA"/>
</dbReference>
<keyword evidence="1" id="KW-1133">Transmembrane helix</keyword>
<feature type="transmembrane region" description="Helical" evidence="1">
    <location>
        <begin position="7"/>
        <end position="24"/>
    </location>
</feature>
<organism evidence="2">
    <name type="scientific">freshwater metagenome</name>
    <dbReference type="NCBI Taxonomy" id="449393"/>
    <lineage>
        <taxon>unclassified sequences</taxon>
        <taxon>metagenomes</taxon>
        <taxon>ecological metagenomes</taxon>
    </lineage>
</organism>
<name>A0A6J5Z4Z1_9ZZZZ</name>
<proteinExistence type="predicted"/>
<keyword evidence="1" id="KW-0812">Transmembrane</keyword>
<feature type="transmembrane region" description="Helical" evidence="1">
    <location>
        <begin position="78"/>
        <end position="100"/>
    </location>
</feature>
<feature type="transmembrane region" description="Helical" evidence="1">
    <location>
        <begin position="30"/>
        <end position="49"/>
    </location>
</feature>
<evidence type="ECO:0000256" key="1">
    <source>
        <dbReference type="SAM" id="Phobius"/>
    </source>
</evidence>
<keyword evidence="1" id="KW-0472">Membrane</keyword>
<reference evidence="2" key="1">
    <citation type="submission" date="2020-05" db="EMBL/GenBank/DDBJ databases">
        <authorList>
            <person name="Chiriac C."/>
            <person name="Salcher M."/>
            <person name="Ghai R."/>
            <person name="Kavagutti S V."/>
        </authorList>
    </citation>
    <scope>NUCLEOTIDE SEQUENCE</scope>
</reference>
<sequence>MRIFKSISLGLLIGFSATLLHNVFPPFGLIGSLVLTFLGIRVAGQIFLLRRYQVLTALAWLFIVIRAGSMGFADEILIYGNTTGNIFLLGGFLVIILGLLTKKSFSR</sequence>
<feature type="transmembrane region" description="Helical" evidence="1">
    <location>
        <begin position="54"/>
        <end position="72"/>
    </location>
</feature>
<accession>A0A6J5Z4Z1</accession>
<gene>
    <name evidence="2" type="ORF">UFOPK4028_00661</name>
</gene>
<evidence type="ECO:0000313" key="2">
    <source>
        <dbReference type="EMBL" id="CAB4337715.1"/>
    </source>
</evidence>